<evidence type="ECO:0000313" key="3">
    <source>
        <dbReference type="Proteomes" id="UP000831787"/>
    </source>
</evidence>
<dbReference type="PANTHER" id="PTHR35983:SF1">
    <property type="entry name" value="UPF0166 PROTEIN TM_0021"/>
    <property type="match status" value="1"/>
</dbReference>
<evidence type="ECO:0000256" key="1">
    <source>
        <dbReference type="ARBA" id="ARBA00010554"/>
    </source>
</evidence>
<dbReference type="SUPFAM" id="SSF54913">
    <property type="entry name" value="GlnB-like"/>
    <property type="match status" value="2"/>
</dbReference>
<dbReference type="RefSeq" id="WP_244708331.1">
    <property type="nucleotide sequence ID" value="NZ_CP095073.1"/>
</dbReference>
<accession>A0ABY4ELJ8</accession>
<gene>
    <name evidence="2" type="ORF">MUN89_13525</name>
</gene>
<sequence length="219" mass="25177">MEPYKMVRIVLNEFEFNDEHKQQFLYDEILDILHKHNFPGATAYRSSEGISGDGIFRMALLEDPAYNNLPVVVESAGKHLQVEAAVRDLRLRLTKGEILVMEGYKLMKEEHLDPGRHYMLKIFLQESHKWFESPLYQTILEDLNERGFIWTTVTKGIEGFGRNHPIHEDSSFFSFHAAEPVIIETAASGAIINEMIPALREKVTEGFIFVTPVDVILDQ</sequence>
<dbReference type="EMBL" id="CP095073">
    <property type="protein sequence ID" value="UOQ42971.1"/>
    <property type="molecule type" value="Genomic_DNA"/>
</dbReference>
<comment type="similarity">
    <text evidence="1">Belongs to the UPF0166 family.</text>
</comment>
<evidence type="ECO:0000313" key="2">
    <source>
        <dbReference type="EMBL" id="UOQ42971.1"/>
    </source>
</evidence>
<dbReference type="InterPro" id="IPR015867">
    <property type="entry name" value="N-reg_PII/ATP_PRibTrfase_C"/>
</dbReference>
<dbReference type="Gene3D" id="3.30.70.120">
    <property type="match status" value="2"/>
</dbReference>
<dbReference type="Pfam" id="PF02641">
    <property type="entry name" value="DUF190"/>
    <property type="match status" value="2"/>
</dbReference>
<protein>
    <submittedName>
        <fullName evidence="2">DUF190 domain-containing protein</fullName>
    </submittedName>
</protein>
<keyword evidence="3" id="KW-1185">Reference proteome</keyword>
<name>A0ABY4ELJ8_9BACI</name>
<dbReference type="Proteomes" id="UP000831787">
    <property type="component" value="Chromosome"/>
</dbReference>
<organism evidence="2 3">
    <name type="scientific">Halobacillus salinarum</name>
    <dbReference type="NCBI Taxonomy" id="2932257"/>
    <lineage>
        <taxon>Bacteria</taxon>
        <taxon>Bacillati</taxon>
        <taxon>Bacillota</taxon>
        <taxon>Bacilli</taxon>
        <taxon>Bacillales</taxon>
        <taxon>Bacillaceae</taxon>
        <taxon>Halobacillus</taxon>
    </lineage>
</organism>
<proteinExistence type="inferred from homology"/>
<reference evidence="2 3" key="1">
    <citation type="submission" date="2022-04" db="EMBL/GenBank/DDBJ databases">
        <title>Halobacillus sp. isolated from saltern.</title>
        <authorList>
            <person name="Won M."/>
            <person name="Lee C.-M."/>
            <person name="Woen H.-Y."/>
            <person name="Kwon S.-W."/>
        </authorList>
    </citation>
    <scope>NUCLEOTIDE SEQUENCE [LARGE SCALE GENOMIC DNA]</scope>
    <source>
        <strain evidence="2 3">SSBR10-3</strain>
    </source>
</reference>
<dbReference type="InterPro" id="IPR003793">
    <property type="entry name" value="UPF0166"/>
</dbReference>
<dbReference type="PANTHER" id="PTHR35983">
    <property type="entry name" value="UPF0166 PROTEIN TM_0021"/>
    <property type="match status" value="1"/>
</dbReference>
<dbReference type="InterPro" id="IPR011322">
    <property type="entry name" value="N-reg_PII-like_a/b"/>
</dbReference>